<sequence length="962" mass="102771">MVFLVPSDSCSSAEHLWFARCQPMDAPLSPTMMSRMMLSGGIPGSFRSGVDLLGRAAGGGTRMTPGSLGGDLRALRRGKGLSIEELATRAGVSVRAISEIERGRTRRPHPSTMRRISSVLGVEQMTQNQFPAGVGAASGAGSGSDNSTGVYAGGARFQLPAATRLFAGRSRETAQLTAAATASDSAGWLVIAAVDGMAGIGKSALAIHAAHQLKDRYGDGQLFVDLHAHSAGWEPMSPADALEALLRSLGVPAQAIPPGVEARAALYRSRMAGTRTLILLDNAVDAAQVRPLLPGEAGCLVLITSRTRLTGLDDAHTLTLDVLDIDQAATLLRQVAGPQRISADQTDAVAELVELCGRLPLALRIVGARLRHRPALRVPDLVAQLRDATDRLAHLRDTDRDLTAVFATSYDRLPEAEQYLFRMLGHLPGDDIDAYAAANLADLGDVRTAEHLLESLLDHNLLLQHQAGRYRLHDLVRAYARTLSGQQARQHPPGGQDPDATRLLDYYQHTAWCAQALVTSTPRLPVEGPAPKVAPTLSDRSSAWTWLRTERSNLLAAFGRVAAHDGLRAVRLAGAMATLLAADGPWDEAITVHSTATDLAERLGLPAVLGTALTDLAYLRALTGDFTGAASDLEAALHHCERAGGHLGHANALTLLAQVSAFTGRRAMAEQHLHHAIERYGQLDEHLGLANAHVQRGTVYRLNGDYPAAERDLHTALAAYQALGDQEGQATALSNLGVVHETTGDYATATRHQQQALHLHRGAGNRIGQARAFLGLGQACAHAGDHPAAIDAARRALELFRDLADPNGQANAWGNLGYFKRLAGRPEDGLPDLQKALDIFRRIGARGNEAWALDLYAGTVAATGDQLRALELYRDVLNLARQTRMAAVEAGAHAGIGQCYQQLGRIEESDTHLRQGLDIFQQLGLKTQIAHMQAHLQRKAADRTRATRNRAERGSLGSGDGS</sequence>
<dbReference type="InterPro" id="IPR011990">
    <property type="entry name" value="TPR-like_helical_dom_sf"/>
</dbReference>
<dbReference type="SUPFAM" id="SSF48452">
    <property type="entry name" value="TPR-like"/>
    <property type="match status" value="2"/>
</dbReference>
<dbReference type="Gene3D" id="3.40.50.300">
    <property type="entry name" value="P-loop containing nucleotide triphosphate hydrolases"/>
    <property type="match status" value="1"/>
</dbReference>
<dbReference type="PANTHER" id="PTHR47691:SF3">
    <property type="entry name" value="HTH-TYPE TRANSCRIPTIONAL REGULATOR RV0890C-RELATED"/>
    <property type="match status" value="1"/>
</dbReference>
<evidence type="ECO:0000313" key="3">
    <source>
        <dbReference type="EMBL" id="MFC1403386.1"/>
    </source>
</evidence>
<dbReference type="CDD" id="cd00093">
    <property type="entry name" value="HTH_XRE"/>
    <property type="match status" value="1"/>
</dbReference>
<dbReference type="SUPFAM" id="SSF47413">
    <property type="entry name" value="lambda repressor-like DNA-binding domains"/>
    <property type="match status" value="1"/>
</dbReference>
<evidence type="ECO:0000256" key="1">
    <source>
        <dbReference type="SAM" id="MobiDB-lite"/>
    </source>
</evidence>
<dbReference type="EMBL" id="JBHEZZ010000010">
    <property type="protein sequence ID" value="MFC1403386.1"/>
    <property type="molecule type" value="Genomic_DNA"/>
</dbReference>
<feature type="domain" description="HTH cro/C1-type" evidence="2">
    <location>
        <begin position="72"/>
        <end position="130"/>
    </location>
</feature>
<dbReference type="Proteomes" id="UP001592528">
    <property type="component" value="Unassembled WGS sequence"/>
</dbReference>
<dbReference type="RefSeq" id="WP_198037467.1">
    <property type="nucleotide sequence ID" value="NZ_JBHEZZ010000010.1"/>
</dbReference>
<dbReference type="Pfam" id="PF01381">
    <property type="entry name" value="HTH_3"/>
    <property type="match status" value="1"/>
</dbReference>
<dbReference type="PRINTS" id="PR00364">
    <property type="entry name" value="DISEASERSIST"/>
</dbReference>
<dbReference type="InterPro" id="IPR027417">
    <property type="entry name" value="P-loop_NTPase"/>
</dbReference>
<reference evidence="3 4" key="1">
    <citation type="submission" date="2024-09" db="EMBL/GenBank/DDBJ databases">
        <authorList>
            <person name="Lee S.D."/>
        </authorList>
    </citation>
    <scope>NUCLEOTIDE SEQUENCE [LARGE SCALE GENOMIC DNA]</scope>
    <source>
        <strain evidence="3 4">N1-5</strain>
    </source>
</reference>
<dbReference type="Gene3D" id="1.10.10.10">
    <property type="entry name" value="Winged helix-like DNA-binding domain superfamily/Winged helix DNA-binding domain"/>
    <property type="match status" value="1"/>
</dbReference>
<organism evidence="3 4">
    <name type="scientific">Streptacidiphilus cavernicola</name>
    <dbReference type="NCBI Taxonomy" id="3342716"/>
    <lineage>
        <taxon>Bacteria</taxon>
        <taxon>Bacillati</taxon>
        <taxon>Actinomycetota</taxon>
        <taxon>Actinomycetes</taxon>
        <taxon>Kitasatosporales</taxon>
        <taxon>Streptomycetaceae</taxon>
        <taxon>Streptacidiphilus</taxon>
    </lineage>
</organism>
<feature type="compositionally biased region" description="Basic and acidic residues" evidence="1">
    <location>
        <begin position="939"/>
        <end position="953"/>
    </location>
</feature>
<dbReference type="InterPro" id="IPR010982">
    <property type="entry name" value="Lambda_DNA-bd_dom_sf"/>
</dbReference>
<gene>
    <name evidence="3" type="ORF">ACEZDJ_19035</name>
</gene>
<feature type="region of interest" description="Disordered" evidence="1">
    <location>
        <begin position="938"/>
        <end position="962"/>
    </location>
</feature>
<dbReference type="InterPro" id="IPR019734">
    <property type="entry name" value="TPR_rpt"/>
</dbReference>
<dbReference type="SMART" id="SM00530">
    <property type="entry name" value="HTH_XRE"/>
    <property type="match status" value="1"/>
</dbReference>
<dbReference type="Gene3D" id="1.10.260.40">
    <property type="entry name" value="lambda repressor-like DNA-binding domains"/>
    <property type="match status" value="1"/>
</dbReference>
<dbReference type="SUPFAM" id="SSF52540">
    <property type="entry name" value="P-loop containing nucleoside triphosphate hydrolases"/>
    <property type="match status" value="1"/>
</dbReference>
<comment type="caution">
    <text evidence="3">The sequence shown here is derived from an EMBL/GenBank/DDBJ whole genome shotgun (WGS) entry which is preliminary data.</text>
</comment>
<keyword evidence="4" id="KW-1185">Reference proteome</keyword>
<dbReference type="PROSITE" id="PS50943">
    <property type="entry name" value="HTH_CROC1"/>
    <property type="match status" value="1"/>
</dbReference>
<accession>A0ABV6UPR5</accession>
<proteinExistence type="predicted"/>
<dbReference type="Gene3D" id="1.25.40.10">
    <property type="entry name" value="Tetratricopeptide repeat domain"/>
    <property type="match status" value="2"/>
</dbReference>
<name>A0ABV6UPR5_9ACTN</name>
<dbReference type="SMART" id="SM00028">
    <property type="entry name" value="TPR"/>
    <property type="match status" value="7"/>
</dbReference>
<evidence type="ECO:0000313" key="4">
    <source>
        <dbReference type="Proteomes" id="UP001592528"/>
    </source>
</evidence>
<dbReference type="Pfam" id="PF13181">
    <property type="entry name" value="TPR_8"/>
    <property type="match status" value="1"/>
</dbReference>
<protein>
    <submittedName>
        <fullName evidence="3">Tetratricopeptide repeat protein</fullName>
    </submittedName>
</protein>
<evidence type="ECO:0000259" key="2">
    <source>
        <dbReference type="PROSITE" id="PS50943"/>
    </source>
</evidence>
<dbReference type="InterPro" id="IPR036388">
    <property type="entry name" value="WH-like_DNA-bd_sf"/>
</dbReference>
<dbReference type="Pfam" id="PF13424">
    <property type="entry name" value="TPR_12"/>
    <property type="match status" value="2"/>
</dbReference>
<dbReference type="InterPro" id="IPR001387">
    <property type="entry name" value="Cro/C1-type_HTH"/>
</dbReference>
<dbReference type="PANTHER" id="PTHR47691">
    <property type="entry name" value="REGULATOR-RELATED"/>
    <property type="match status" value="1"/>
</dbReference>